<dbReference type="RefSeq" id="WP_340339812.1">
    <property type="nucleotide sequence ID" value="NZ_JBBKZS010000037.1"/>
</dbReference>
<organism evidence="2 3">
    <name type="scientific">Variovorax robiniae</name>
    <dbReference type="NCBI Taxonomy" id="1836199"/>
    <lineage>
        <taxon>Bacteria</taxon>
        <taxon>Pseudomonadati</taxon>
        <taxon>Pseudomonadota</taxon>
        <taxon>Betaproteobacteria</taxon>
        <taxon>Burkholderiales</taxon>
        <taxon>Comamonadaceae</taxon>
        <taxon>Variovorax</taxon>
    </lineage>
</organism>
<feature type="region of interest" description="Disordered" evidence="1">
    <location>
        <begin position="1"/>
        <end position="59"/>
    </location>
</feature>
<gene>
    <name evidence="2" type="ORF">WKW79_34850</name>
</gene>
<evidence type="ECO:0000313" key="2">
    <source>
        <dbReference type="EMBL" id="MEJ8859777.1"/>
    </source>
</evidence>
<name>A0ABU8XM58_9BURK</name>
<sequence length="120" mass="13408">MKVPFVKSDAMEPMQRMEPLKPLEPMEPIKPMKPMAPPDNSWWPEGLDDPSCSGQQDGMRYDFFPEQRRLAVERNGRLEHYETGDHRISGVSQTGGSAAGGATFTSQNGEVDLSTLKRVD</sequence>
<feature type="compositionally biased region" description="Low complexity" evidence="1">
    <location>
        <begin position="89"/>
        <end position="106"/>
    </location>
</feature>
<dbReference type="EMBL" id="JBBKZS010000037">
    <property type="protein sequence ID" value="MEJ8859777.1"/>
    <property type="molecule type" value="Genomic_DNA"/>
</dbReference>
<proteinExistence type="predicted"/>
<protein>
    <submittedName>
        <fullName evidence="2">Uncharacterized protein</fullName>
    </submittedName>
</protein>
<evidence type="ECO:0000313" key="3">
    <source>
        <dbReference type="Proteomes" id="UP001367030"/>
    </source>
</evidence>
<reference evidence="2 3" key="1">
    <citation type="submission" date="2024-03" db="EMBL/GenBank/DDBJ databases">
        <title>Novel species of the genus Variovorax.</title>
        <authorList>
            <person name="Liu Q."/>
            <person name="Xin Y.-H."/>
        </authorList>
    </citation>
    <scope>NUCLEOTIDE SEQUENCE [LARGE SCALE GENOMIC DNA]</scope>
    <source>
        <strain evidence="2 3">KACC 18901</strain>
    </source>
</reference>
<evidence type="ECO:0000256" key="1">
    <source>
        <dbReference type="SAM" id="MobiDB-lite"/>
    </source>
</evidence>
<comment type="caution">
    <text evidence="2">The sequence shown here is derived from an EMBL/GenBank/DDBJ whole genome shotgun (WGS) entry which is preliminary data.</text>
</comment>
<keyword evidence="3" id="KW-1185">Reference proteome</keyword>
<accession>A0ABU8XM58</accession>
<feature type="region of interest" description="Disordered" evidence="1">
    <location>
        <begin position="81"/>
        <end position="120"/>
    </location>
</feature>
<dbReference type="Proteomes" id="UP001367030">
    <property type="component" value="Unassembled WGS sequence"/>
</dbReference>